<keyword evidence="10" id="KW-0406">Ion transport</keyword>
<dbReference type="EMBL" id="JACHFW010000001">
    <property type="protein sequence ID" value="MBB5263168.1"/>
    <property type="molecule type" value="Genomic_DNA"/>
</dbReference>
<accession>A0A7W8M3K4</accession>
<feature type="transmembrane region" description="Helical" evidence="13">
    <location>
        <begin position="233"/>
        <end position="257"/>
    </location>
</feature>
<feature type="transmembrane region" description="Helical" evidence="13">
    <location>
        <begin position="269"/>
        <end position="291"/>
    </location>
</feature>
<feature type="binding site" evidence="12">
    <location>
        <position position="109"/>
    </location>
    <ligand>
        <name>K(+)</name>
        <dbReference type="ChEBI" id="CHEBI:29103"/>
    </ligand>
</feature>
<sequence length="479" mass="52843">MNYSIIRYILGWIFNFQAFAMLFPGIVAIIYGENEVWDFILCIILCGIIGFVLTLKKPKNRVFFAREGFVAVALSWIILSITGALPFIISGCIPNFVDAVFETVSGFTTTGSSILSDVEILPYSVLFWRSFTHWLGGMGVLVFLLMILPMNGGYQMFLMKAESPGPSVSKLVPKIRTTAMILYGIYMAMTIVQIILLLIGDMPLFDALCTTFGSAGTGGFGIKNDSMGSYSPYIQVVTGVFMMLFGVNFNVYFLFLMKRPIQALKCEEARWYIGIIAASTVAITVFITNIYGSVGTALRHAFFQVSSIITTTGYATTDFDLWPEVPRVILVMLMFVGACAGSTGGGIKVSRLIILVKSVGKELKQIIHPKNVRKIQLDGKVVEHETVRSVNVFMVAYFLIFAFSVLLISIDNTDLVTNFTAVAATFNNIGPGLGMVGPTGNFGIFSDFSTLVLTIDMLAGRLEIFPLLILFMRDTWKKF</sequence>
<evidence type="ECO:0000256" key="6">
    <source>
        <dbReference type="ARBA" id="ARBA00022538"/>
    </source>
</evidence>
<evidence type="ECO:0000256" key="8">
    <source>
        <dbReference type="ARBA" id="ARBA00022958"/>
    </source>
</evidence>
<keyword evidence="12" id="KW-0479">Metal-binding</keyword>
<evidence type="ECO:0000256" key="1">
    <source>
        <dbReference type="ARBA" id="ARBA00004429"/>
    </source>
</evidence>
<evidence type="ECO:0000256" key="12">
    <source>
        <dbReference type="PIRSR" id="PIRSR006247-1"/>
    </source>
</evidence>
<keyword evidence="15" id="KW-1185">Reference proteome</keyword>
<protein>
    <submittedName>
        <fullName evidence="14">Trk system potassium uptake protein TrkH</fullName>
    </submittedName>
</protein>
<evidence type="ECO:0000313" key="15">
    <source>
        <dbReference type="Proteomes" id="UP000543642"/>
    </source>
</evidence>
<evidence type="ECO:0000256" key="10">
    <source>
        <dbReference type="ARBA" id="ARBA00023065"/>
    </source>
</evidence>
<evidence type="ECO:0000256" key="13">
    <source>
        <dbReference type="SAM" id="Phobius"/>
    </source>
</evidence>
<feature type="binding site" evidence="12">
    <location>
        <position position="218"/>
    </location>
    <ligand>
        <name>K(+)</name>
        <dbReference type="ChEBI" id="CHEBI:29103"/>
    </ligand>
</feature>
<keyword evidence="11 13" id="KW-0472">Membrane</keyword>
<feature type="transmembrane region" description="Helical" evidence="13">
    <location>
        <begin position="448"/>
        <end position="471"/>
    </location>
</feature>
<evidence type="ECO:0000256" key="9">
    <source>
        <dbReference type="ARBA" id="ARBA00022989"/>
    </source>
</evidence>
<name>A0A7W8M3K4_9FIRM</name>
<evidence type="ECO:0000256" key="4">
    <source>
        <dbReference type="ARBA" id="ARBA00022475"/>
    </source>
</evidence>
<feature type="transmembrane region" description="Helical" evidence="13">
    <location>
        <begin position="328"/>
        <end position="347"/>
    </location>
</feature>
<comment type="caution">
    <text evidence="14">The sequence shown here is derived from an EMBL/GenBank/DDBJ whole genome shotgun (WGS) entry which is preliminary data.</text>
</comment>
<dbReference type="PANTHER" id="PTHR32024">
    <property type="entry name" value="TRK SYSTEM POTASSIUM UPTAKE PROTEIN TRKG-RELATED"/>
    <property type="match status" value="1"/>
</dbReference>
<dbReference type="GO" id="GO:0005886">
    <property type="term" value="C:plasma membrane"/>
    <property type="evidence" value="ECO:0007669"/>
    <property type="project" value="UniProtKB-SubCell"/>
</dbReference>
<feature type="transmembrane region" description="Helical" evidence="13">
    <location>
        <begin position="12"/>
        <end position="31"/>
    </location>
</feature>
<dbReference type="PIRSF" id="PIRSF006247">
    <property type="entry name" value="TrkH"/>
    <property type="match status" value="1"/>
</dbReference>
<comment type="similarity">
    <text evidence="2">Belongs to the TrkH potassium transport family.</text>
</comment>
<evidence type="ECO:0000256" key="11">
    <source>
        <dbReference type="ARBA" id="ARBA00023136"/>
    </source>
</evidence>
<evidence type="ECO:0000256" key="7">
    <source>
        <dbReference type="ARBA" id="ARBA00022692"/>
    </source>
</evidence>
<dbReference type="GO" id="GO:0015379">
    <property type="term" value="F:potassium:chloride symporter activity"/>
    <property type="evidence" value="ECO:0007669"/>
    <property type="project" value="InterPro"/>
</dbReference>
<feature type="transmembrane region" description="Helical" evidence="13">
    <location>
        <begin position="131"/>
        <end position="150"/>
    </location>
</feature>
<dbReference type="InterPro" id="IPR004772">
    <property type="entry name" value="TrkH"/>
</dbReference>
<keyword evidence="5" id="KW-0997">Cell inner membrane</keyword>
<feature type="transmembrane region" description="Helical" evidence="13">
    <location>
        <begin position="180"/>
        <end position="199"/>
    </location>
</feature>
<evidence type="ECO:0000256" key="3">
    <source>
        <dbReference type="ARBA" id="ARBA00022448"/>
    </source>
</evidence>
<dbReference type="RefSeq" id="WP_183770595.1">
    <property type="nucleotide sequence ID" value="NZ_CAWVEG010000166.1"/>
</dbReference>
<comment type="subcellular location">
    <subcellularLocation>
        <location evidence="1">Cell inner membrane</location>
        <topology evidence="1">Multi-pass membrane protein</topology>
    </subcellularLocation>
</comment>
<organism evidence="14 15">
    <name type="scientific">Catenibacillus scindens</name>
    <dbReference type="NCBI Taxonomy" id="673271"/>
    <lineage>
        <taxon>Bacteria</taxon>
        <taxon>Bacillati</taxon>
        <taxon>Bacillota</taxon>
        <taxon>Clostridia</taxon>
        <taxon>Lachnospirales</taxon>
        <taxon>Lachnospiraceae</taxon>
        <taxon>Catenibacillus</taxon>
    </lineage>
</organism>
<feature type="transmembrane region" description="Helical" evidence="13">
    <location>
        <begin position="37"/>
        <end position="56"/>
    </location>
</feature>
<keyword evidence="9 13" id="KW-1133">Transmembrane helix</keyword>
<feature type="binding site" evidence="12">
    <location>
        <position position="312"/>
    </location>
    <ligand>
        <name>K(+)</name>
        <dbReference type="ChEBI" id="CHEBI:29103"/>
    </ligand>
</feature>
<keyword evidence="7 13" id="KW-0812">Transmembrane</keyword>
<keyword evidence="6" id="KW-0633">Potassium transport</keyword>
<dbReference type="GO" id="GO:0046872">
    <property type="term" value="F:metal ion binding"/>
    <property type="evidence" value="ECO:0007669"/>
    <property type="project" value="UniProtKB-KW"/>
</dbReference>
<keyword evidence="4" id="KW-1003">Cell membrane</keyword>
<evidence type="ECO:0000256" key="2">
    <source>
        <dbReference type="ARBA" id="ARBA00009137"/>
    </source>
</evidence>
<proteinExistence type="inferred from homology"/>
<dbReference type="InterPro" id="IPR003445">
    <property type="entry name" value="Cat_transpt"/>
</dbReference>
<evidence type="ECO:0000313" key="14">
    <source>
        <dbReference type="EMBL" id="MBB5263168.1"/>
    </source>
</evidence>
<keyword evidence="8 12" id="KW-0630">Potassium</keyword>
<gene>
    <name evidence="14" type="ORF">HNP82_000262</name>
</gene>
<dbReference type="AlphaFoldDB" id="A0A7W8M3K4"/>
<feature type="transmembrane region" description="Helical" evidence="13">
    <location>
        <begin position="68"/>
        <end position="89"/>
    </location>
</feature>
<feature type="binding site" evidence="12">
    <location>
        <position position="428"/>
    </location>
    <ligand>
        <name>K(+)</name>
        <dbReference type="ChEBI" id="CHEBI:29103"/>
    </ligand>
</feature>
<feature type="binding site" evidence="12">
    <location>
        <position position="311"/>
    </location>
    <ligand>
        <name>K(+)</name>
        <dbReference type="ChEBI" id="CHEBI:29103"/>
    </ligand>
</feature>
<dbReference type="Pfam" id="PF02386">
    <property type="entry name" value="TrkH"/>
    <property type="match status" value="1"/>
</dbReference>
<keyword evidence="3" id="KW-0813">Transport</keyword>
<dbReference type="Proteomes" id="UP000543642">
    <property type="component" value="Unassembled WGS sequence"/>
</dbReference>
<evidence type="ECO:0000256" key="5">
    <source>
        <dbReference type="ARBA" id="ARBA00022519"/>
    </source>
</evidence>
<reference evidence="14 15" key="1">
    <citation type="submission" date="2020-08" db="EMBL/GenBank/DDBJ databases">
        <title>Genomic Encyclopedia of Type Strains, Phase IV (KMG-IV): sequencing the most valuable type-strain genomes for metagenomic binning, comparative biology and taxonomic classification.</title>
        <authorList>
            <person name="Goeker M."/>
        </authorList>
    </citation>
    <scope>NUCLEOTIDE SEQUENCE [LARGE SCALE GENOMIC DNA]</scope>
    <source>
        <strain evidence="14 15">DSM 106146</strain>
    </source>
</reference>
<feature type="transmembrane region" description="Helical" evidence="13">
    <location>
        <begin position="390"/>
        <end position="410"/>
    </location>
</feature>
<feature type="binding site" evidence="12">
    <location>
        <position position="110"/>
    </location>
    <ligand>
        <name>K(+)</name>
        <dbReference type="ChEBI" id="CHEBI:29103"/>
    </ligand>
</feature>
<dbReference type="PANTHER" id="PTHR32024:SF2">
    <property type="entry name" value="TRK SYSTEM POTASSIUM UPTAKE PROTEIN TRKG-RELATED"/>
    <property type="match status" value="1"/>
</dbReference>